<sequence>MPQEMVLSIQPSFDGTTEYYIRSYTTPKELVKAEYVLSGNANEKLKNSYVVKLSTETYEELRNKLKLGLSFKYGERVGMEDGETWCVESWYFQAIKICVQSPEYKTEERGYKGLLEYRSYLDALFESNT</sequence>
<protein>
    <submittedName>
        <fullName evidence="1">Uncharacterized protein</fullName>
    </submittedName>
</protein>
<organism evidence="1 2">
    <name type="scientific">Teredinibacter turnerae (strain ATCC 39867 / T7901)</name>
    <dbReference type="NCBI Taxonomy" id="377629"/>
    <lineage>
        <taxon>Bacteria</taxon>
        <taxon>Pseudomonadati</taxon>
        <taxon>Pseudomonadota</taxon>
        <taxon>Gammaproteobacteria</taxon>
        <taxon>Cellvibrionales</taxon>
        <taxon>Cellvibrionaceae</taxon>
        <taxon>Teredinibacter</taxon>
    </lineage>
</organism>
<dbReference type="Proteomes" id="UP000009080">
    <property type="component" value="Chromosome"/>
</dbReference>
<evidence type="ECO:0000313" key="2">
    <source>
        <dbReference type="Proteomes" id="UP000009080"/>
    </source>
</evidence>
<dbReference type="AlphaFoldDB" id="C5BJ64"/>
<proteinExistence type="predicted"/>
<dbReference type="STRING" id="377629.TERTU_4475"/>
<reference evidence="1 2" key="1">
    <citation type="journal article" date="2009" name="PLoS ONE">
        <title>The complete genome of Teredinibacter turnerae T7901: an intracellular endosymbiont of marine wood-boring bivalves (shipworms).</title>
        <authorList>
            <person name="Yang J.C."/>
            <person name="Madupu R."/>
            <person name="Durkin A.S."/>
            <person name="Ekborg N.A."/>
            <person name="Pedamallu C.S."/>
            <person name="Hostetler J.B."/>
            <person name="Radune D."/>
            <person name="Toms B.S."/>
            <person name="Henrissat B."/>
            <person name="Coutinho P.M."/>
            <person name="Schwarz S."/>
            <person name="Field L."/>
            <person name="Trindade-Silva A.E."/>
            <person name="Soares C.A.G."/>
            <person name="Elshahawi S."/>
            <person name="Hanora A."/>
            <person name="Schmidt E.W."/>
            <person name="Haygood M.G."/>
            <person name="Posfai J."/>
            <person name="Benner J."/>
            <person name="Madinger C."/>
            <person name="Nove J."/>
            <person name="Anton B."/>
            <person name="Chaudhary K."/>
            <person name="Foster J."/>
            <person name="Holman A."/>
            <person name="Kumar S."/>
            <person name="Lessard P.A."/>
            <person name="Luyten Y.A."/>
            <person name="Slatko B."/>
            <person name="Wood N."/>
            <person name="Wu B."/>
            <person name="Teplitski M."/>
            <person name="Mougous J.D."/>
            <person name="Ward N."/>
            <person name="Eisen J.A."/>
            <person name="Badger J.H."/>
            <person name="Distel D.L."/>
        </authorList>
    </citation>
    <scope>NUCLEOTIDE SEQUENCE [LARGE SCALE GENOMIC DNA]</scope>
    <source>
        <strain evidence="2">ATCC 39867 / T7901</strain>
    </source>
</reference>
<name>C5BJ64_TERTT</name>
<dbReference type="EMBL" id="CP001614">
    <property type="protein sequence ID" value="ACR14743.1"/>
    <property type="molecule type" value="Genomic_DNA"/>
</dbReference>
<accession>C5BJ64</accession>
<gene>
    <name evidence="1" type="ordered locus">TERTU_4475</name>
</gene>
<dbReference type="KEGG" id="ttu:TERTU_4475"/>
<dbReference type="HOGENOM" id="CLU_1947797_0_0_6"/>
<keyword evidence="2" id="KW-1185">Reference proteome</keyword>
<evidence type="ECO:0000313" key="1">
    <source>
        <dbReference type="EMBL" id="ACR14743.1"/>
    </source>
</evidence>
<dbReference type="RefSeq" id="WP_015820857.1">
    <property type="nucleotide sequence ID" value="NC_012997.1"/>
</dbReference>